<dbReference type="EMBL" id="JXQQ01000012">
    <property type="protein sequence ID" value="KIQ34668.1"/>
    <property type="molecule type" value="Genomic_DNA"/>
</dbReference>
<dbReference type="InterPro" id="IPR051311">
    <property type="entry name" value="DedA_domain"/>
</dbReference>
<comment type="caution">
    <text evidence="8">The sequence shown here is derived from an EMBL/GenBank/DDBJ whole genome shotgun (WGS) entry which is preliminary data.</text>
</comment>
<dbReference type="PANTHER" id="PTHR42709">
    <property type="entry name" value="ALKALINE PHOSPHATASE LIKE PROTEIN"/>
    <property type="match status" value="1"/>
</dbReference>
<dbReference type="OrthoDB" id="21108at2"/>
<dbReference type="GO" id="GO:0005886">
    <property type="term" value="C:plasma membrane"/>
    <property type="evidence" value="ECO:0007669"/>
    <property type="project" value="UniProtKB-SubCell"/>
</dbReference>
<evidence type="ECO:0000256" key="3">
    <source>
        <dbReference type="ARBA" id="ARBA00022692"/>
    </source>
</evidence>
<name>A0A0D0LZ53_VARPD</name>
<gene>
    <name evidence="8" type="ORF">RT97_06470</name>
</gene>
<dbReference type="SMART" id="SM00450">
    <property type="entry name" value="RHOD"/>
    <property type="match status" value="1"/>
</dbReference>
<feature type="transmembrane region" description="Helical" evidence="6">
    <location>
        <begin position="135"/>
        <end position="158"/>
    </location>
</feature>
<dbReference type="InterPro" id="IPR036873">
    <property type="entry name" value="Rhodanese-like_dom_sf"/>
</dbReference>
<evidence type="ECO:0000256" key="5">
    <source>
        <dbReference type="ARBA" id="ARBA00023136"/>
    </source>
</evidence>
<accession>A0A0D0LZ53</accession>
<keyword evidence="4 6" id="KW-1133">Transmembrane helix</keyword>
<dbReference type="PROSITE" id="PS50206">
    <property type="entry name" value="RHODANESE_3"/>
    <property type="match status" value="1"/>
</dbReference>
<evidence type="ECO:0000313" key="9">
    <source>
        <dbReference type="Proteomes" id="UP000032067"/>
    </source>
</evidence>
<dbReference type="InterPro" id="IPR032816">
    <property type="entry name" value="VTT_dom"/>
</dbReference>
<keyword evidence="3 6" id="KW-0812">Transmembrane</keyword>
<dbReference type="GO" id="GO:0016740">
    <property type="term" value="F:transferase activity"/>
    <property type="evidence" value="ECO:0007669"/>
    <property type="project" value="UniProtKB-KW"/>
</dbReference>
<proteinExistence type="predicted"/>
<feature type="domain" description="Rhodanese" evidence="7">
    <location>
        <begin position="217"/>
        <end position="311"/>
    </location>
</feature>
<evidence type="ECO:0000259" key="7">
    <source>
        <dbReference type="PROSITE" id="PS50206"/>
    </source>
</evidence>
<organism evidence="8 9">
    <name type="scientific">Variovorax paradoxus</name>
    <dbReference type="NCBI Taxonomy" id="34073"/>
    <lineage>
        <taxon>Bacteria</taxon>
        <taxon>Pseudomonadati</taxon>
        <taxon>Pseudomonadota</taxon>
        <taxon>Betaproteobacteria</taxon>
        <taxon>Burkholderiales</taxon>
        <taxon>Comamonadaceae</taxon>
        <taxon>Variovorax</taxon>
    </lineage>
</organism>
<reference evidence="8 9" key="1">
    <citation type="submission" date="2014-12" db="EMBL/GenBank/DDBJ databases">
        <title>16Stimator: statistical estimation of ribosomal gene copy numbers from draft genome assemblies.</title>
        <authorList>
            <person name="Perisin M.A."/>
            <person name="Vetter M."/>
            <person name="Gilbert J.A."/>
            <person name="Bergelson J."/>
        </authorList>
    </citation>
    <scope>NUCLEOTIDE SEQUENCE [LARGE SCALE GENOMIC DNA]</scope>
    <source>
        <strain evidence="8 9">MEDvA23</strain>
    </source>
</reference>
<dbReference type="Gene3D" id="3.40.250.10">
    <property type="entry name" value="Rhodanese-like domain"/>
    <property type="match status" value="1"/>
</dbReference>
<sequence length="312" mass="33116">MAQLMSLLVQNAILVVFVASFAARLGLPVPAAAVLVVTGALLAAGDVSVVGVVLAAVVANLLGDGAWFYAGRRFGYRFMRLLCRITLSPDSCVRRGESLITDWGGMSLVAAKFVPGVSVVAPPMAGALGMSVRRFIGFDVGAALIWTGLFLGLGWVFRDQIQEVLAVLAQAGGIATAAVAVLLLVILAVRYWRRRAFMRLTGMPRISVDELHDMLSGDAPPLIIDVRGKAGVQVDPRRIPGALPYTLKALQHRHLDLAIDPNRDVVLYCNCPNEVSAAQAARVLLARGARRALPLTGGLDAWVAAGRPTSLH</sequence>
<keyword evidence="8" id="KW-0808">Transferase</keyword>
<evidence type="ECO:0000256" key="4">
    <source>
        <dbReference type="ARBA" id="ARBA00022989"/>
    </source>
</evidence>
<evidence type="ECO:0000256" key="1">
    <source>
        <dbReference type="ARBA" id="ARBA00004651"/>
    </source>
</evidence>
<dbReference type="Proteomes" id="UP000032067">
    <property type="component" value="Unassembled WGS sequence"/>
</dbReference>
<keyword evidence="2" id="KW-1003">Cell membrane</keyword>
<feature type="transmembrane region" description="Helical" evidence="6">
    <location>
        <begin position="12"/>
        <end position="43"/>
    </location>
</feature>
<dbReference type="RefSeq" id="WP_042577966.1">
    <property type="nucleotide sequence ID" value="NZ_JXQQ01000012.1"/>
</dbReference>
<feature type="transmembrane region" description="Helical" evidence="6">
    <location>
        <begin position="49"/>
        <end position="70"/>
    </location>
</feature>
<protein>
    <submittedName>
        <fullName evidence="8">Sulfurtransferase</fullName>
    </submittedName>
</protein>
<dbReference type="SUPFAM" id="SSF52821">
    <property type="entry name" value="Rhodanese/Cell cycle control phosphatase"/>
    <property type="match status" value="1"/>
</dbReference>
<dbReference type="PANTHER" id="PTHR42709:SF6">
    <property type="entry name" value="UNDECAPRENYL PHOSPHATE TRANSPORTER A"/>
    <property type="match status" value="1"/>
</dbReference>
<evidence type="ECO:0000313" key="8">
    <source>
        <dbReference type="EMBL" id="KIQ34668.1"/>
    </source>
</evidence>
<dbReference type="InterPro" id="IPR001763">
    <property type="entry name" value="Rhodanese-like_dom"/>
</dbReference>
<keyword evidence="5 6" id="KW-0472">Membrane</keyword>
<dbReference type="Pfam" id="PF09335">
    <property type="entry name" value="VTT_dom"/>
    <property type="match status" value="1"/>
</dbReference>
<feature type="transmembrane region" description="Helical" evidence="6">
    <location>
        <begin position="164"/>
        <end position="189"/>
    </location>
</feature>
<evidence type="ECO:0000256" key="6">
    <source>
        <dbReference type="SAM" id="Phobius"/>
    </source>
</evidence>
<comment type="subcellular location">
    <subcellularLocation>
        <location evidence="1">Cell membrane</location>
        <topology evidence="1">Multi-pass membrane protein</topology>
    </subcellularLocation>
</comment>
<dbReference type="Pfam" id="PF00581">
    <property type="entry name" value="Rhodanese"/>
    <property type="match status" value="1"/>
</dbReference>
<evidence type="ECO:0000256" key="2">
    <source>
        <dbReference type="ARBA" id="ARBA00022475"/>
    </source>
</evidence>
<dbReference type="AlphaFoldDB" id="A0A0D0LZ53"/>